<feature type="transmembrane region" description="Helical" evidence="1">
    <location>
        <begin position="6"/>
        <end position="25"/>
    </location>
</feature>
<proteinExistence type="predicted"/>
<gene>
    <name evidence="2" type="ORF">C5750_04095</name>
</gene>
<accession>A0A2S9JYB5</accession>
<name>A0A2S9JYB5_9HYPH</name>
<keyword evidence="3" id="KW-1185">Reference proteome</keyword>
<evidence type="ECO:0000313" key="2">
    <source>
        <dbReference type="EMBL" id="PRD58316.1"/>
    </source>
</evidence>
<protein>
    <submittedName>
        <fullName evidence="2">Uncharacterized protein</fullName>
    </submittedName>
</protein>
<reference evidence="2 3" key="1">
    <citation type="submission" date="2018-02" db="EMBL/GenBank/DDBJ databases">
        <title>The draft genome of Phyllobacterium myrsinacearum DSM5892.</title>
        <authorList>
            <person name="Li L."/>
            <person name="Liu L."/>
            <person name="Zhang X."/>
            <person name="Wang T."/>
        </authorList>
    </citation>
    <scope>NUCLEOTIDE SEQUENCE [LARGE SCALE GENOMIC DNA]</scope>
    <source>
        <strain evidence="2 3">DSM 5892</strain>
    </source>
</reference>
<dbReference type="EMBL" id="PVBT01000001">
    <property type="protein sequence ID" value="PRD58316.1"/>
    <property type="molecule type" value="Genomic_DNA"/>
</dbReference>
<sequence length="84" mass="9297">MRTVSGYGLVVLGACLVAAAMWIWVGHDYLRIDPFWISWLIFTWLQPASIPQTFYDILVGVTASAGIAAYSQGKYLLRSAQTAK</sequence>
<dbReference type="AlphaFoldDB" id="A0A2S9JYB5"/>
<evidence type="ECO:0000313" key="3">
    <source>
        <dbReference type="Proteomes" id="UP000238563"/>
    </source>
</evidence>
<keyword evidence="1" id="KW-0812">Transmembrane</keyword>
<dbReference type="Proteomes" id="UP000238563">
    <property type="component" value="Unassembled WGS sequence"/>
</dbReference>
<dbReference type="RefSeq" id="WP_105732556.1">
    <property type="nucleotide sequence ID" value="NZ_PVBT01000001.1"/>
</dbReference>
<organism evidence="2 3">
    <name type="scientific">Phyllobacterium myrsinacearum</name>
    <dbReference type="NCBI Taxonomy" id="28101"/>
    <lineage>
        <taxon>Bacteria</taxon>
        <taxon>Pseudomonadati</taxon>
        <taxon>Pseudomonadota</taxon>
        <taxon>Alphaproteobacteria</taxon>
        <taxon>Hyphomicrobiales</taxon>
        <taxon>Phyllobacteriaceae</taxon>
        <taxon>Phyllobacterium</taxon>
    </lineage>
</organism>
<comment type="caution">
    <text evidence="2">The sequence shown here is derived from an EMBL/GenBank/DDBJ whole genome shotgun (WGS) entry which is preliminary data.</text>
</comment>
<evidence type="ECO:0000256" key="1">
    <source>
        <dbReference type="SAM" id="Phobius"/>
    </source>
</evidence>
<dbReference type="OrthoDB" id="9870265at2"/>
<keyword evidence="1" id="KW-0472">Membrane</keyword>
<dbReference type="PROSITE" id="PS51257">
    <property type="entry name" value="PROKAR_LIPOPROTEIN"/>
    <property type="match status" value="1"/>
</dbReference>
<keyword evidence="1" id="KW-1133">Transmembrane helix</keyword>